<accession>A0A975UCT1</accession>
<dbReference type="GO" id="GO:0006629">
    <property type="term" value="P:lipid metabolic process"/>
    <property type="evidence" value="ECO:0007669"/>
    <property type="project" value="InterPro"/>
</dbReference>
<proteinExistence type="predicted"/>
<dbReference type="Proteomes" id="UP000694232">
    <property type="component" value="Chromosome 1"/>
</dbReference>
<gene>
    <name evidence="2" type="ORF">KNV97_10675</name>
</gene>
<feature type="domain" description="GP-PDE" evidence="1">
    <location>
        <begin position="2"/>
        <end position="238"/>
    </location>
</feature>
<sequence length="238" mass="27096">MPIIIGHRGVAGSYPENTRVSVQAAIDLKLDWVEIDVQPTKDNVLVVCHDHTINRCSNGKGRIDAYTLAELRQFDFGSWFSSEFQGEPIMTLAELLELAHAYQLGLNIEVKVDRHDASEVAAQLKRQLDSSPMPAEQLLLSSFSHDIIRELHQHCPGYRLGVLTERLSAKDKALLQEVAAFSANLNYRWVNQAHIDYLRQQGYQIWCYTVNDATKFSYLDQVDAIFSDWPARFLHPAR</sequence>
<dbReference type="AlphaFoldDB" id="A0A975UCT1"/>
<dbReference type="Pfam" id="PF03009">
    <property type="entry name" value="GDPD"/>
    <property type="match status" value="1"/>
</dbReference>
<protein>
    <submittedName>
        <fullName evidence="2">Glycerophosphoryl diester phosphodiesterase</fullName>
    </submittedName>
</protein>
<name>A0A975UCT1_9VIBR</name>
<dbReference type="InterPro" id="IPR030395">
    <property type="entry name" value="GP_PDE_dom"/>
</dbReference>
<dbReference type="PANTHER" id="PTHR46211">
    <property type="entry name" value="GLYCEROPHOSPHORYL DIESTER PHOSPHODIESTERASE"/>
    <property type="match status" value="1"/>
</dbReference>
<dbReference type="PROSITE" id="PS51704">
    <property type="entry name" value="GP_PDE"/>
    <property type="match status" value="1"/>
</dbReference>
<evidence type="ECO:0000313" key="2">
    <source>
        <dbReference type="EMBL" id="QXO18696.1"/>
    </source>
</evidence>
<dbReference type="CDD" id="cd08562">
    <property type="entry name" value="GDPD_EcUgpQ_like"/>
    <property type="match status" value="1"/>
</dbReference>
<dbReference type="RefSeq" id="WP_218563075.1">
    <property type="nucleotide sequence ID" value="NZ_CP076643.1"/>
</dbReference>
<reference evidence="2" key="1">
    <citation type="submission" date="2021-06" db="EMBL/GenBank/DDBJ databases">
        <title>Vibrio nov. sp., novel gut bacterium isolated from Yellow Sea oyster.</title>
        <authorList>
            <person name="Muhammad N."/>
            <person name="Nguyen T.H."/>
            <person name="Lee Y.-J."/>
            <person name="Ko J."/>
            <person name="Kim S.-G."/>
        </authorList>
    </citation>
    <scope>NUCLEOTIDE SEQUENCE</scope>
    <source>
        <strain evidence="2">OG9-811</strain>
    </source>
</reference>
<dbReference type="GO" id="GO:0008081">
    <property type="term" value="F:phosphoric diester hydrolase activity"/>
    <property type="evidence" value="ECO:0007669"/>
    <property type="project" value="InterPro"/>
</dbReference>
<dbReference type="KEGG" id="vos:KNV97_10675"/>
<evidence type="ECO:0000259" key="1">
    <source>
        <dbReference type="PROSITE" id="PS51704"/>
    </source>
</evidence>
<dbReference type="EMBL" id="CP076643">
    <property type="protein sequence ID" value="QXO18696.1"/>
    <property type="molecule type" value="Genomic_DNA"/>
</dbReference>
<evidence type="ECO:0000313" key="3">
    <source>
        <dbReference type="Proteomes" id="UP000694232"/>
    </source>
</evidence>
<organism evidence="2 3">
    <name type="scientific">Vibrio ostreae</name>
    <dbReference type="NCBI Taxonomy" id="2841925"/>
    <lineage>
        <taxon>Bacteria</taxon>
        <taxon>Pseudomonadati</taxon>
        <taxon>Pseudomonadota</taxon>
        <taxon>Gammaproteobacteria</taxon>
        <taxon>Vibrionales</taxon>
        <taxon>Vibrionaceae</taxon>
        <taxon>Vibrio</taxon>
    </lineage>
</organism>
<keyword evidence="3" id="KW-1185">Reference proteome</keyword>
<dbReference type="PANTHER" id="PTHR46211:SF1">
    <property type="entry name" value="GLYCEROPHOSPHODIESTER PHOSPHODIESTERASE, CYTOPLASMIC"/>
    <property type="match status" value="1"/>
</dbReference>